<protein>
    <submittedName>
        <fullName evidence="1">Uncharacterized protein</fullName>
    </submittedName>
</protein>
<reference evidence="1" key="1">
    <citation type="submission" date="2016-10" db="EMBL/GenBank/DDBJ databases">
        <title>Sequence of Gallionella enrichment culture.</title>
        <authorList>
            <person name="Poehlein A."/>
            <person name="Muehling M."/>
            <person name="Daniel R."/>
        </authorList>
    </citation>
    <scope>NUCLEOTIDE SEQUENCE</scope>
</reference>
<gene>
    <name evidence="1" type="ORF">GALL_541970</name>
</gene>
<dbReference type="EMBL" id="MLJW01008285">
    <property type="protein sequence ID" value="OIQ64253.1"/>
    <property type="molecule type" value="Genomic_DNA"/>
</dbReference>
<name>A0A1J5PL44_9ZZZZ</name>
<organism evidence="1">
    <name type="scientific">mine drainage metagenome</name>
    <dbReference type="NCBI Taxonomy" id="410659"/>
    <lineage>
        <taxon>unclassified sequences</taxon>
        <taxon>metagenomes</taxon>
        <taxon>ecological metagenomes</taxon>
    </lineage>
</organism>
<proteinExistence type="predicted"/>
<accession>A0A1J5PL44</accession>
<dbReference type="AlphaFoldDB" id="A0A1J5PL44"/>
<sequence length="240" mass="26467">MTYMEHLKPVTKDENRSVRGLALVHDIMFQQILERAEELRKRQAAYVESLPRDPRAAARAALVELRAATDGYPSDLDTIINSLNALTAICGSDDAGHEAEFQTAHFLSSIATDAALKLKRHLDRIDVILRTLDADDAEATASGSADQDAQLHDLYRQWVRLGEAIQSGAFPERSEEMRAATRGMVELEAEIGRLTPMTARGWAERVALVASLGLGYDPHDPEDVFADLFRAAKSALNDPE</sequence>
<evidence type="ECO:0000313" key="1">
    <source>
        <dbReference type="EMBL" id="OIQ64253.1"/>
    </source>
</evidence>
<comment type="caution">
    <text evidence="1">The sequence shown here is derived from an EMBL/GenBank/DDBJ whole genome shotgun (WGS) entry which is preliminary data.</text>
</comment>